<dbReference type="Pfam" id="PF13966">
    <property type="entry name" value="zf-RVT"/>
    <property type="match status" value="1"/>
</dbReference>
<reference evidence="3" key="1">
    <citation type="journal article" date="2013" name="Nature">
        <title>Draft genome of the wheat A-genome progenitor Triticum urartu.</title>
        <authorList>
            <person name="Ling H.Q."/>
            <person name="Zhao S."/>
            <person name="Liu D."/>
            <person name="Wang J."/>
            <person name="Sun H."/>
            <person name="Zhang C."/>
            <person name="Fan H."/>
            <person name="Li D."/>
            <person name="Dong L."/>
            <person name="Tao Y."/>
            <person name="Gao C."/>
            <person name="Wu H."/>
            <person name="Li Y."/>
            <person name="Cui Y."/>
            <person name="Guo X."/>
            <person name="Zheng S."/>
            <person name="Wang B."/>
            <person name="Yu K."/>
            <person name="Liang Q."/>
            <person name="Yang W."/>
            <person name="Lou X."/>
            <person name="Chen J."/>
            <person name="Feng M."/>
            <person name="Jian J."/>
            <person name="Zhang X."/>
            <person name="Luo G."/>
            <person name="Jiang Y."/>
            <person name="Liu J."/>
            <person name="Wang Z."/>
            <person name="Sha Y."/>
            <person name="Zhang B."/>
            <person name="Wu H."/>
            <person name="Tang D."/>
            <person name="Shen Q."/>
            <person name="Xue P."/>
            <person name="Zou S."/>
            <person name="Wang X."/>
            <person name="Liu X."/>
            <person name="Wang F."/>
            <person name="Yang Y."/>
            <person name="An X."/>
            <person name="Dong Z."/>
            <person name="Zhang K."/>
            <person name="Zhang X."/>
            <person name="Luo M.C."/>
            <person name="Dvorak J."/>
            <person name="Tong Y."/>
            <person name="Wang J."/>
            <person name="Yang H."/>
            <person name="Li Z."/>
            <person name="Wang D."/>
            <person name="Zhang A."/>
            <person name="Wang J."/>
        </authorList>
    </citation>
    <scope>NUCLEOTIDE SEQUENCE</scope>
    <source>
        <strain evidence="3">cv. G1812</strain>
    </source>
</reference>
<sequence length="168" mass="18425">MAILASRHIPVSPQCPICRSGPENIRHLLFTCTRARKVWSALRLLDIIDDALIADMSGSVILEHIICNPNRKSPVLGMLGLQESVAVACWYVWWQRREVVKGETVADPPTAFVIQALTSNFGVVSDSSKPHEITWEKPSRGCYKLNTDAAFRQDGSGAVGVVIRNSAG</sequence>
<organism evidence="2 3">
    <name type="scientific">Triticum urartu</name>
    <name type="common">Red wild einkorn</name>
    <name type="synonym">Crithodium urartu</name>
    <dbReference type="NCBI Taxonomy" id="4572"/>
    <lineage>
        <taxon>Eukaryota</taxon>
        <taxon>Viridiplantae</taxon>
        <taxon>Streptophyta</taxon>
        <taxon>Embryophyta</taxon>
        <taxon>Tracheophyta</taxon>
        <taxon>Spermatophyta</taxon>
        <taxon>Magnoliopsida</taxon>
        <taxon>Liliopsida</taxon>
        <taxon>Poales</taxon>
        <taxon>Poaceae</taxon>
        <taxon>BOP clade</taxon>
        <taxon>Pooideae</taxon>
        <taxon>Triticodae</taxon>
        <taxon>Triticeae</taxon>
        <taxon>Triticinae</taxon>
        <taxon>Triticum</taxon>
    </lineage>
</organism>
<dbReference type="AlphaFoldDB" id="A0A8R7PZT9"/>
<evidence type="ECO:0000259" key="1">
    <source>
        <dbReference type="Pfam" id="PF13966"/>
    </source>
</evidence>
<dbReference type="InterPro" id="IPR026960">
    <property type="entry name" value="RVT-Znf"/>
</dbReference>
<dbReference type="EnsemblPlants" id="TuG1812G0300005570.01.T01">
    <property type="protein sequence ID" value="TuG1812G0300005570.01.T01"/>
    <property type="gene ID" value="TuG1812G0300005570.01"/>
</dbReference>
<dbReference type="Proteomes" id="UP000015106">
    <property type="component" value="Chromosome 3"/>
</dbReference>
<protein>
    <recommendedName>
        <fullName evidence="1">Reverse transcriptase zinc-binding domain-containing protein</fullName>
    </recommendedName>
</protein>
<feature type="domain" description="Reverse transcriptase zinc-binding" evidence="1">
    <location>
        <begin position="4"/>
        <end position="39"/>
    </location>
</feature>
<accession>A0A8R7PZT9</accession>
<dbReference type="Gramene" id="TuG1812G0300005570.01.T01">
    <property type="protein sequence ID" value="TuG1812G0300005570.01.T01"/>
    <property type="gene ID" value="TuG1812G0300005570.01"/>
</dbReference>
<evidence type="ECO:0000313" key="3">
    <source>
        <dbReference type="Proteomes" id="UP000015106"/>
    </source>
</evidence>
<reference evidence="2" key="3">
    <citation type="submission" date="2022-06" db="UniProtKB">
        <authorList>
            <consortium name="EnsemblPlants"/>
        </authorList>
    </citation>
    <scope>IDENTIFICATION</scope>
</reference>
<keyword evidence="3" id="KW-1185">Reference proteome</keyword>
<proteinExistence type="predicted"/>
<name>A0A8R7PZT9_TRIUA</name>
<reference evidence="2" key="2">
    <citation type="submission" date="2018-03" db="EMBL/GenBank/DDBJ databases">
        <title>The Triticum urartu genome reveals the dynamic nature of wheat genome evolution.</title>
        <authorList>
            <person name="Ling H."/>
            <person name="Ma B."/>
            <person name="Shi X."/>
            <person name="Liu H."/>
            <person name="Dong L."/>
            <person name="Sun H."/>
            <person name="Cao Y."/>
            <person name="Gao Q."/>
            <person name="Zheng S."/>
            <person name="Li Y."/>
            <person name="Yu Y."/>
            <person name="Du H."/>
            <person name="Qi M."/>
            <person name="Li Y."/>
            <person name="Yu H."/>
            <person name="Cui Y."/>
            <person name="Wang N."/>
            <person name="Chen C."/>
            <person name="Wu H."/>
            <person name="Zhao Y."/>
            <person name="Zhang J."/>
            <person name="Li Y."/>
            <person name="Zhou W."/>
            <person name="Zhang B."/>
            <person name="Hu W."/>
            <person name="Eijk M."/>
            <person name="Tang J."/>
            <person name="Witsenboer H."/>
            <person name="Zhao S."/>
            <person name="Li Z."/>
            <person name="Zhang A."/>
            <person name="Wang D."/>
            <person name="Liang C."/>
        </authorList>
    </citation>
    <scope>NUCLEOTIDE SEQUENCE [LARGE SCALE GENOMIC DNA]</scope>
    <source>
        <strain evidence="2">cv. G1812</strain>
    </source>
</reference>
<evidence type="ECO:0000313" key="2">
    <source>
        <dbReference type="EnsemblPlants" id="TuG1812G0300005570.01.T01"/>
    </source>
</evidence>